<proteinExistence type="predicted"/>
<organism evidence="1">
    <name type="scientific">marine metagenome</name>
    <dbReference type="NCBI Taxonomy" id="408172"/>
    <lineage>
        <taxon>unclassified sequences</taxon>
        <taxon>metagenomes</taxon>
        <taxon>ecological metagenomes</taxon>
    </lineage>
</organism>
<gene>
    <name evidence="1" type="ORF">METZ01_LOCUS151563</name>
</gene>
<name>A0A382ABD8_9ZZZZ</name>
<evidence type="ECO:0000313" key="1">
    <source>
        <dbReference type="EMBL" id="SVA98709.1"/>
    </source>
</evidence>
<protein>
    <submittedName>
        <fullName evidence="1">Uncharacterized protein</fullName>
    </submittedName>
</protein>
<reference evidence="1" key="1">
    <citation type="submission" date="2018-05" db="EMBL/GenBank/DDBJ databases">
        <authorList>
            <person name="Lanie J.A."/>
            <person name="Ng W.-L."/>
            <person name="Kazmierczak K.M."/>
            <person name="Andrzejewski T.M."/>
            <person name="Davidsen T.M."/>
            <person name="Wayne K.J."/>
            <person name="Tettelin H."/>
            <person name="Glass J.I."/>
            <person name="Rusch D."/>
            <person name="Podicherti R."/>
            <person name="Tsui H.-C.T."/>
            <person name="Winkler M.E."/>
        </authorList>
    </citation>
    <scope>NUCLEOTIDE SEQUENCE</scope>
</reference>
<accession>A0A382ABD8</accession>
<dbReference type="EMBL" id="UINC01024652">
    <property type="protein sequence ID" value="SVA98709.1"/>
    <property type="molecule type" value="Genomic_DNA"/>
</dbReference>
<dbReference type="AlphaFoldDB" id="A0A382ABD8"/>
<sequence length="166" mass="19232">MLTFHELIGFMSPGMANRILDDTQANNREVYRALVASMAQVQKMRPVFIGRQPKERRHKNFVQMLSRTGSEEHAANLIRGWLFKEHKQVLTDFLGKLGIDHEDGMVDELPESIDDDPLNEAVDLLLEKYDRELVTVYLTAFNASNENRWENLDTMLADDERLQFHG</sequence>